<reference evidence="4" key="1">
    <citation type="submission" date="2021-01" db="EMBL/GenBank/DDBJ databases">
        <title>Genome public.</title>
        <authorList>
            <person name="Liu C."/>
            <person name="Sun Q."/>
        </authorList>
    </citation>
    <scope>NUCLEOTIDE SEQUENCE [LARGE SCALE GENOMIC DNA]</scope>
    <source>
        <strain evidence="4">YIM B02505</strain>
    </source>
</reference>
<accession>A0ABS1ETG3</accession>
<protein>
    <recommendedName>
        <fullName evidence="2">DUF6531 domain-containing protein</fullName>
    </recommendedName>
</protein>
<dbReference type="SUPFAM" id="SSF49265">
    <property type="entry name" value="Fibronectin type III"/>
    <property type="match status" value="1"/>
</dbReference>
<dbReference type="InterPro" id="IPR031325">
    <property type="entry name" value="RHS_repeat"/>
</dbReference>
<dbReference type="SUPFAM" id="SSF51126">
    <property type="entry name" value="Pectin lyase-like"/>
    <property type="match status" value="1"/>
</dbReference>
<evidence type="ECO:0000313" key="4">
    <source>
        <dbReference type="Proteomes" id="UP000596739"/>
    </source>
</evidence>
<feature type="domain" description="DUF6531" evidence="2">
    <location>
        <begin position="1025"/>
        <end position="1085"/>
    </location>
</feature>
<feature type="signal peptide" evidence="1">
    <location>
        <begin position="1"/>
        <end position="27"/>
    </location>
</feature>
<dbReference type="InterPro" id="IPR011050">
    <property type="entry name" value="Pectin_lyase_fold/virulence"/>
</dbReference>
<evidence type="ECO:0000259" key="2">
    <source>
        <dbReference type="Pfam" id="PF20148"/>
    </source>
</evidence>
<evidence type="ECO:0000256" key="1">
    <source>
        <dbReference type="SAM" id="SignalP"/>
    </source>
</evidence>
<feature type="chain" id="PRO_5045047905" description="DUF6531 domain-containing protein" evidence="1">
    <location>
        <begin position="28"/>
        <end position="1488"/>
    </location>
</feature>
<dbReference type="InterPro" id="IPR006626">
    <property type="entry name" value="PbH1"/>
</dbReference>
<sequence>MRGKSRKLLATLLTIFMLITNSSEVLAATNISGNIDKAASQMSSLASLIDSKLSKIESPQQKKARELEDAIDKKKQELSKITQVITAPEIQTFKTVTKSMVQIGWTSVGQDAEYELDINGTTIKLGKATSYLDTKAKENKKYDYKVRSVVNGKTGEWSEVKEYNKETSKEDSKSTTSINDASKALSIAPKMLYATSAVTATATDTPITLNMLTHGSTTGDRWLEGCTDGMYGPLEGKIDAIKLSLNNAPTDMKIKYQVYIKENRAWQDWKYNGDQAGELGKTITAVKFKIDGSTYGYSIKYFGLSAGSNPIVYPDTYNGDTSGSEAIDAVGLSGIYMELYKSTVVIDKDTTWSPSDGVRTIDGFVEINENVTLNIAPGTDIRFLNKTNLQSGFIVRGKINAIGTDTSRIKISAIDDNTDLTIKLTSKGVFQGSNLDIAARVTGYYGLFDSSGTISISSSKLTNKINQATGILQVNNSSNLTVDKCDISGFAEGIIYSGIGTCKITNNNINGNGNGVRATTATSISSTNLTDISNNTFTGNNVGVYISGVNNLISRKVSVYNNIIKSSKAVGILIEPGALSNIDIQKNQISATNISKTAGLVTGPIVLHGTISESKEDILATINSSDPAKANTLSGNNYDGIVLAGVIIDSDCTIQKGKNNIIINSELIINANRTLRIKQGVVINAIGTKQSSDSGLTQWVVINGYYPTILVNGQLFCSGTSTEPVVITSVNDKGYGLTYIDNGDVKDTAASAIYVAAQGSFTSDNSIYKNSVIDGLYNNGQVVLNNSTFNNSRYTGIISYGKLNLNKSTISNVTNPSSTDSFAGIGVLDFGEANLVNCNISNITHGSKTAVGALVGGDVGNLYINGGKISNCDNAVYVQNGSATLTNTQISGGKTGLTVSGGKANIVKNLFENCSLNAIDYINGTDYTIRYNSFTNSSTTANALSNRASKTLNAQYNYWGSPYGPNQDTKYSSQKGLYVNGSVDYSNYLSQPIPLDTVTGGDYNNQIVNFITQLDYATQRHFGEEGVNLAAGNYSKTAKDMLISTPGMDIDVYRTYNSKAKDKPSIIGNGWRFSYESSIKDIDASAKITGKTITLPNGSVQSFELKSDGTYSALDSRNKLVFTNNQYILTSRTNDKYIFTNNLLTEMRDKNDNKLSISYDASNNISTISDESGRSYVLSYTNGKLSTITEKIAGVVKRSITYNYSNNLLQSVTDMNGHITETYSYDTQSRLKQVVKDSQVVEEVTYFDDGDNKDKIKTYKNADGNLDTYEYNNTNRSVKTTDSNGAIREQYYDSSMFNILNVNPDGTIETTKYKLDDNNINKYGDIVENKDSLGNTRYFELDSLGNITKQTNPDGGCKVSTYDANNNITKQVDESDKATYYVYDANGNMTKKVMPLNGKDVYSGTDDTNFAIEKYEYYTKQEMQAIGCNIGGLLKTKTDANGGITKYTYDKSGNPSTITDEEGNVTQFTYNEFGFKTVELSPNQFKTT</sequence>
<name>A0ABS1ETG3_9CLOT</name>
<gene>
    <name evidence="3" type="ORF">JHL18_18820</name>
</gene>
<dbReference type="Gene3D" id="2.180.10.10">
    <property type="entry name" value="RHS repeat-associated core"/>
    <property type="match status" value="1"/>
</dbReference>
<comment type="caution">
    <text evidence="3">The sequence shown here is derived from an EMBL/GenBank/DDBJ whole genome shotgun (WGS) entry which is preliminary data.</text>
</comment>
<organism evidence="3 4">
    <name type="scientific">Clostridium yunnanense</name>
    <dbReference type="NCBI Taxonomy" id="2800325"/>
    <lineage>
        <taxon>Bacteria</taxon>
        <taxon>Bacillati</taxon>
        <taxon>Bacillota</taxon>
        <taxon>Clostridia</taxon>
        <taxon>Eubacteriales</taxon>
        <taxon>Clostridiaceae</taxon>
        <taxon>Clostridium</taxon>
    </lineage>
</organism>
<dbReference type="NCBIfam" id="TIGR01643">
    <property type="entry name" value="YD_repeat_2x"/>
    <property type="match status" value="2"/>
</dbReference>
<evidence type="ECO:0000313" key="3">
    <source>
        <dbReference type="EMBL" id="MBK1812677.1"/>
    </source>
</evidence>
<dbReference type="InterPro" id="IPR045351">
    <property type="entry name" value="DUF6531"/>
</dbReference>
<dbReference type="RefSeq" id="WP_200272112.1">
    <property type="nucleotide sequence ID" value="NZ_JAENHN010000050.1"/>
</dbReference>
<dbReference type="Pfam" id="PF05593">
    <property type="entry name" value="RHS_repeat"/>
    <property type="match status" value="2"/>
</dbReference>
<dbReference type="InterPro" id="IPR036116">
    <property type="entry name" value="FN3_sf"/>
</dbReference>
<dbReference type="Proteomes" id="UP000596739">
    <property type="component" value="Unassembled WGS sequence"/>
</dbReference>
<dbReference type="InterPro" id="IPR006530">
    <property type="entry name" value="YD"/>
</dbReference>
<dbReference type="SMART" id="SM00710">
    <property type="entry name" value="PbH1"/>
    <property type="match status" value="10"/>
</dbReference>
<dbReference type="Pfam" id="PF20148">
    <property type="entry name" value="DUF6531"/>
    <property type="match status" value="1"/>
</dbReference>
<proteinExistence type="predicted"/>
<keyword evidence="4" id="KW-1185">Reference proteome</keyword>
<dbReference type="EMBL" id="JAENHN010000050">
    <property type="protein sequence ID" value="MBK1812677.1"/>
    <property type="molecule type" value="Genomic_DNA"/>
</dbReference>
<keyword evidence="1" id="KW-0732">Signal</keyword>